<proteinExistence type="predicted"/>
<evidence type="ECO:0000313" key="2">
    <source>
        <dbReference type="Proteomes" id="UP000224567"/>
    </source>
</evidence>
<protein>
    <submittedName>
        <fullName evidence="1">Patatin-like protein 3</fullName>
    </submittedName>
</protein>
<name>A0A2G2X0S0_CAPBA</name>
<gene>
    <name evidence="1" type="ORF">CQW23_10812</name>
</gene>
<dbReference type="Proteomes" id="UP000224567">
    <property type="component" value="Unassembled WGS sequence"/>
</dbReference>
<reference evidence="2" key="2">
    <citation type="journal article" date="2017" name="J. Anim. Genet.">
        <title>Multiple reference genome sequences of hot pepper reveal the massive evolution of plant disease resistance genes by retroduplication.</title>
        <authorList>
            <person name="Kim S."/>
            <person name="Park J."/>
            <person name="Yeom S.-I."/>
            <person name="Kim Y.-M."/>
            <person name="Seo E."/>
            <person name="Kim K.-T."/>
            <person name="Kim M.-S."/>
            <person name="Lee J.M."/>
            <person name="Cheong K."/>
            <person name="Shin H.-S."/>
            <person name="Kim S.-B."/>
            <person name="Han K."/>
            <person name="Lee J."/>
            <person name="Park M."/>
            <person name="Lee H.-A."/>
            <person name="Lee H.-Y."/>
            <person name="Lee Y."/>
            <person name="Oh S."/>
            <person name="Lee J.H."/>
            <person name="Choi E."/>
            <person name="Choi E."/>
            <person name="Lee S.E."/>
            <person name="Jeon J."/>
            <person name="Kim H."/>
            <person name="Choi G."/>
            <person name="Song H."/>
            <person name="Lee J."/>
            <person name="Lee S.-C."/>
            <person name="Kwon J.-K."/>
            <person name="Lee H.-Y."/>
            <person name="Koo N."/>
            <person name="Hong Y."/>
            <person name="Kim R.W."/>
            <person name="Kang W.-H."/>
            <person name="Huh J.H."/>
            <person name="Kang B.-C."/>
            <person name="Yang T.-J."/>
            <person name="Lee Y.-H."/>
            <person name="Bennetzen J.L."/>
            <person name="Choi D."/>
        </authorList>
    </citation>
    <scope>NUCLEOTIDE SEQUENCE [LARGE SCALE GENOMIC DNA]</scope>
    <source>
        <strain evidence="2">cv. PBC81</strain>
    </source>
</reference>
<dbReference type="Gene3D" id="3.40.1090.10">
    <property type="entry name" value="Cytosolic phospholipase A2 catalytic domain"/>
    <property type="match status" value="1"/>
</dbReference>
<dbReference type="PANTHER" id="PTHR32176">
    <property type="entry name" value="XYLOSE ISOMERASE"/>
    <property type="match status" value="1"/>
</dbReference>
<dbReference type="GO" id="GO:0004620">
    <property type="term" value="F:phospholipase activity"/>
    <property type="evidence" value="ECO:0007669"/>
    <property type="project" value="TreeGrafter"/>
</dbReference>
<sequence>MLTCFFQGLVAIAEVSKEIFKNNPDFFPIKPTDYGRFLVISIGTGAAKSEQKYNSSLAAKWGIVDWLFHKGSTPLIEVFSQSSADMVDYHNAVVFQALHSEKSYLRIQEDQLNGTEASVDVSTKENLERLVEIGKNLLKKPLSRVNLETGLTEPIPKGGTNEEALKRYIYHYPLFVLNVHK</sequence>
<comment type="caution">
    <text evidence="1">The sequence shown here is derived from an EMBL/GenBank/DDBJ whole genome shotgun (WGS) entry which is preliminary data.</text>
</comment>
<organism evidence="1 2">
    <name type="scientific">Capsicum baccatum</name>
    <name type="common">Peruvian pepper</name>
    <dbReference type="NCBI Taxonomy" id="33114"/>
    <lineage>
        <taxon>Eukaryota</taxon>
        <taxon>Viridiplantae</taxon>
        <taxon>Streptophyta</taxon>
        <taxon>Embryophyta</taxon>
        <taxon>Tracheophyta</taxon>
        <taxon>Spermatophyta</taxon>
        <taxon>Magnoliopsida</taxon>
        <taxon>eudicotyledons</taxon>
        <taxon>Gunneridae</taxon>
        <taxon>Pentapetalae</taxon>
        <taxon>asterids</taxon>
        <taxon>lamiids</taxon>
        <taxon>Solanales</taxon>
        <taxon>Solanaceae</taxon>
        <taxon>Solanoideae</taxon>
        <taxon>Capsiceae</taxon>
        <taxon>Capsicum</taxon>
    </lineage>
</organism>
<dbReference type="STRING" id="33114.A0A2G2X0S0"/>
<accession>A0A2G2X0S0</accession>
<evidence type="ECO:0000313" key="1">
    <source>
        <dbReference type="EMBL" id="PHT51065.1"/>
    </source>
</evidence>
<dbReference type="InterPro" id="IPR016035">
    <property type="entry name" value="Acyl_Trfase/lysoPLipase"/>
</dbReference>
<dbReference type="PANTHER" id="PTHR32176:SF121">
    <property type="entry name" value="PATATIN"/>
    <property type="match status" value="1"/>
</dbReference>
<dbReference type="EMBL" id="MLFT02000004">
    <property type="protein sequence ID" value="PHT51065.1"/>
    <property type="molecule type" value="Genomic_DNA"/>
</dbReference>
<dbReference type="AlphaFoldDB" id="A0A2G2X0S0"/>
<dbReference type="GO" id="GO:0047372">
    <property type="term" value="F:monoacylglycerol lipase activity"/>
    <property type="evidence" value="ECO:0007669"/>
    <property type="project" value="TreeGrafter"/>
</dbReference>
<reference evidence="1 2" key="1">
    <citation type="journal article" date="2017" name="Genome Biol.">
        <title>New reference genome sequences of hot pepper reveal the massive evolution of plant disease-resistance genes by retroduplication.</title>
        <authorList>
            <person name="Kim S."/>
            <person name="Park J."/>
            <person name="Yeom S.I."/>
            <person name="Kim Y.M."/>
            <person name="Seo E."/>
            <person name="Kim K.T."/>
            <person name="Kim M.S."/>
            <person name="Lee J.M."/>
            <person name="Cheong K."/>
            <person name="Shin H.S."/>
            <person name="Kim S.B."/>
            <person name="Han K."/>
            <person name="Lee J."/>
            <person name="Park M."/>
            <person name="Lee H.A."/>
            <person name="Lee H.Y."/>
            <person name="Lee Y."/>
            <person name="Oh S."/>
            <person name="Lee J.H."/>
            <person name="Choi E."/>
            <person name="Choi E."/>
            <person name="Lee S.E."/>
            <person name="Jeon J."/>
            <person name="Kim H."/>
            <person name="Choi G."/>
            <person name="Song H."/>
            <person name="Lee J."/>
            <person name="Lee S.C."/>
            <person name="Kwon J.K."/>
            <person name="Lee H.Y."/>
            <person name="Koo N."/>
            <person name="Hong Y."/>
            <person name="Kim R.W."/>
            <person name="Kang W.H."/>
            <person name="Huh J.H."/>
            <person name="Kang B.C."/>
            <person name="Yang T.J."/>
            <person name="Lee Y.H."/>
            <person name="Bennetzen J.L."/>
            <person name="Choi D."/>
        </authorList>
    </citation>
    <scope>NUCLEOTIDE SEQUENCE [LARGE SCALE GENOMIC DNA]</scope>
    <source>
        <strain evidence="2">cv. PBC81</strain>
    </source>
</reference>
<dbReference type="SUPFAM" id="SSF52151">
    <property type="entry name" value="FabD/lysophospholipase-like"/>
    <property type="match status" value="1"/>
</dbReference>
<dbReference type="OrthoDB" id="1658288at2759"/>
<keyword evidence="2" id="KW-1185">Reference proteome</keyword>